<organism evidence="1 2">
    <name type="scientific">Helianthus annuus</name>
    <name type="common">Common sunflower</name>
    <dbReference type="NCBI Taxonomy" id="4232"/>
    <lineage>
        <taxon>Eukaryota</taxon>
        <taxon>Viridiplantae</taxon>
        <taxon>Streptophyta</taxon>
        <taxon>Embryophyta</taxon>
        <taxon>Tracheophyta</taxon>
        <taxon>Spermatophyta</taxon>
        <taxon>Magnoliopsida</taxon>
        <taxon>eudicotyledons</taxon>
        <taxon>Gunneridae</taxon>
        <taxon>Pentapetalae</taxon>
        <taxon>asterids</taxon>
        <taxon>campanulids</taxon>
        <taxon>Asterales</taxon>
        <taxon>Asteraceae</taxon>
        <taxon>Asteroideae</taxon>
        <taxon>Heliantheae alliance</taxon>
        <taxon>Heliantheae</taxon>
        <taxon>Helianthus</taxon>
    </lineage>
</organism>
<evidence type="ECO:0000313" key="2">
    <source>
        <dbReference type="Proteomes" id="UP000215914"/>
    </source>
</evidence>
<dbReference type="Proteomes" id="UP000215914">
    <property type="component" value="Unassembled WGS sequence"/>
</dbReference>
<comment type="caution">
    <text evidence="1">The sequence shown here is derived from an EMBL/GenBank/DDBJ whole genome shotgun (WGS) entry which is preliminary data.</text>
</comment>
<name>A0A9K3HJF6_HELAN</name>
<keyword evidence="2" id="KW-1185">Reference proteome</keyword>
<dbReference type="AlphaFoldDB" id="A0A9K3HJF6"/>
<reference evidence="1" key="2">
    <citation type="submission" date="2020-06" db="EMBL/GenBank/DDBJ databases">
        <title>Helianthus annuus Genome sequencing and assembly Release 2.</title>
        <authorList>
            <person name="Gouzy J."/>
            <person name="Langlade N."/>
            <person name="Munos S."/>
        </authorList>
    </citation>
    <scope>NUCLEOTIDE SEQUENCE</scope>
    <source>
        <tissue evidence="1">Leaves</tissue>
    </source>
</reference>
<dbReference type="Gramene" id="mRNA:HanXRQr2_Chr12g0559361">
    <property type="protein sequence ID" value="mRNA:HanXRQr2_Chr12g0559361"/>
    <property type="gene ID" value="HanXRQr2_Chr12g0559361"/>
</dbReference>
<dbReference type="EMBL" id="MNCJ02000327">
    <property type="protein sequence ID" value="KAF5779432.1"/>
    <property type="molecule type" value="Genomic_DNA"/>
</dbReference>
<protein>
    <submittedName>
        <fullName evidence="1">Uncharacterized protein</fullName>
    </submittedName>
</protein>
<sequence length="54" mass="6352">MIDERDKVDNKESVERWWTRYCGPSCIDVYVSASFARIKIQDHKKVAPLPIKTK</sequence>
<gene>
    <name evidence="1" type="ORF">HanXRQr2_Chr12g0559361</name>
</gene>
<accession>A0A9K3HJF6</accession>
<proteinExistence type="predicted"/>
<reference evidence="1" key="1">
    <citation type="journal article" date="2017" name="Nature">
        <title>The sunflower genome provides insights into oil metabolism, flowering and Asterid evolution.</title>
        <authorList>
            <person name="Badouin H."/>
            <person name="Gouzy J."/>
            <person name="Grassa C.J."/>
            <person name="Murat F."/>
            <person name="Staton S.E."/>
            <person name="Cottret L."/>
            <person name="Lelandais-Briere C."/>
            <person name="Owens G.L."/>
            <person name="Carrere S."/>
            <person name="Mayjonade B."/>
            <person name="Legrand L."/>
            <person name="Gill N."/>
            <person name="Kane N.C."/>
            <person name="Bowers J.E."/>
            <person name="Hubner S."/>
            <person name="Bellec A."/>
            <person name="Berard A."/>
            <person name="Berges H."/>
            <person name="Blanchet N."/>
            <person name="Boniface M.C."/>
            <person name="Brunel D."/>
            <person name="Catrice O."/>
            <person name="Chaidir N."/>
            <person name="Claudel C."/>
            <person name="Donnadieu C."/>
            <person name="Faraut T."/>
            <person name="Fievet G."/>
            <person name="Helmstetter N."/>
            <person name="King M."/>
            <person name="Knapp S.J."/>
            <person name="Lai Z."/>
            <person name="Le Paslier M.C."/>
            <person name="Lippi Y."/>
            <person name="Lorenzon L."/>
            <person name="Mandel J.R."/>
            <person name="Marage G."/>
            <person name="Marchand G."/>
            <person name="Marquand E."/>
            <person name="Bret-Mestries E."/>
            <person name="Morien E."/>
            <person name="Nambeesan S."/>
            <person name="Nguyen T."/>
            <person name="Pegot-Espagnet P."/>
            <person name="Pouilly N."/>
            <person name="Raftis F."/>
            <person name="Sallet E."/>
            <person name="Schiex T."/>
            <person name="Thomas J."/>
            <person name="Vandecasteele C."/>
            <person name="Vares D."/>
            <person name="Vear F."/>
            <person name="Vautrin S."/>
            <person name="Crespi M."/>
            <person name="Mangin B."/>
            <person name="Burke J.M."/>
            <person name="Salse J."/>
            <person name="Munos S."/>
            <person name="Vincourt P."/>
            <person name="Rieseberg L.H."/>
            <person name="Langlade N.B."/>
        </authorList>
    </citation>
    <scope>NUCLEOTIDE SEQUENCE</scope>
    <source>
        <tissue evidence="1">Leaves</tissue>
    </source>
</reference>
<evidence type="ECO:0000313" key="1">
    <source>
        <dbReference type="EMBL" id="KAF5779432.1"/>
    </source>
</evidence>